<sequence>MFRSLLRVSLVVWCTITSVAFAADNLALDFTSNIVLENAVLNTTFNVTGNFTSSVAELLQNSFGSSALKARVFNVYPHLVVSTEAWYSGAASSVETSVNTINTTYEKLAADDSLAVDVSGKLSHLCMRNIGQQPTVVDYTNNCSFFNEALAPGAVNSTCPRNLTVSIYTNNSDPVSMRTALCNFLPTDCDLITNVTASQVSVTINGTQVLVYLMPFTITAQDREATLTLLVAYAHYASFLVEQKIVYILVNGVRVFYQGDMQQLWAVGTMSQCAQRMWYLIFLIILVPVILILSQQMYYWGRRSGKRSIKNAEKDIRAGVHLSNMPWANFGSSGYQYGPPQGYPGGYGGAELQQQVNPYMQQSLNPPQFYGQQWGGPQFGGPQQFGSLPQQQYGGLQRQQQSQVPPGTLTNRNAQWPYNGQQPQANPNQWGGYSNSGAQAGWGQQQ</sequence>
<dbReference type="OrthoDB" id="262479at2759"/>
<feature type="compositionally biased region" description="Low complexity" evidence="1">
    <location>
        <begin position="380"/>
        <end position="407"/>
    </location>
</feature>
<evidence type="ECO:0000256" key="1">
    <source>
        <dbReference type="SAM" id="MobiDB-lite"/>
    </source>
</evidence>
<dbReference type="Proteomes" id="UP000037923">
    <property type="component" value="Unassembled WGS sequence"/>
</dbReference>
<gene>
    <name evidence="4" type="ORF">ABB37_05542</name>
</gene>
<evidence type="ECO:0000256" key="2">
    <source>
        <dbReference type="SAM" id="Phobius"/>
    </source>
</evidence>
<evidence type="ECO:0000256" key="3">
    <source>
        <dbReference type="SAM" id="SignalP"/>
    </source>
</evidence>
<organism evidence="4 5">
    <name type="scientific">Leptomonas pyrrhocoris</name>
    <name type="common">Firebug parasite</name>
    <dbReference type="NCBI Taxonomy" id="157538"/>
    <lineage>
        <taxon>Eukaryota</taxon>
        <taxon>Discoba</taxon>
        <taxon>Euglenozoa</taxon>
        <taxon>Kinetoplastea</taxon>
        <taxon>Metakinetoplastina</taxon>
        <taxon>Trypanosomatida</taxon>
        <taxon>Trypanosomatidae</taxon>
        <taxon>Leishmaniinae</taxon>
        <taxon>Leptomonas</taxon>
    </lineage>
</organism>
<feature type="compositionally biased region" description="Polar residues" evidence="1">
    <location>
        <begin position="408"/>
        <end position="446"/>
    </location>
</feature>
<accession>A0A0M9FZE1</accession>
<keyword evidence="3" id="KW-0732">Signal</keyword>
<dbReference type="EMBL" id="LGTL01000011">
    <property type="protein sequence ID" value="KPA78996.1"/>
    <property type="molecule type" value="Genomic_DNA"/>
</dbReference>
<keyword evidence="2" id="KW-0472">Membrane</keyword>
<proteinExistence type="predicted"/>
<evidence type="ECO:0008006" key="6">
    <source>
        <dbReference type="Google" id="ProtNLM"/>
    </source>
</evidence>
<dbReference type="AlphaFoldDB" id="A0A0M9FZE1"/>
<keyword evidence="2" id="KW-0812">Transmembrane</keyword>
<protein>
    <recommendedName>
        <fullName evidence="6">Transmembrane protein</fullName>
    </recommendedName>
</protein>
<name>A0A0M9FZE1_LEPPY</name>
<keyword evidence="2" id="KW-1133">Transmembrane helix</keyword>
<dbReference type="VEuPathDB" id="TriTrypDB:LpyrH10_11_0070"/>
<evidence type="ECO:0000313" key="5">
    <source>
        <dbReference type="Proteomes" id="UP000037923"/>
    </source>
</evidence>
<reference evidence="4 5" key="1">
    <citation type="submission" date="2015-07" db="EMBL/GenBank/DDBJ databases">
        <title>High-quality genome of monoxenous trypanosomatid Leptomonas pyrrhocoris.</title>
        <authorList>
            <person name="Flegontov P."/>
            <person name="Butenko A."/>
            <person name="Firsov S."/>
            <person name="Vlcek C."/>
            <person name="Logacheva M.D."/>
            <person name="Field M."/>
            <person name="Filatov D."/>
            <person name="Flegontova O."/>
            <person name="Gerasimov E."/>
            <person name="Jackson A.P."/>
            <person name="Kelly S."/>
            <person name="Opperdoes F."/>
            <person name="O'Reilly A."/>
            <person name="Votypka J."/>
            <person name="Yurchenko V."/>
            <person name="Lukes J."/>
        </authorList>
    </citation>
    <scope>NUCLEOTIDE SEQUENCE [LARGE SCALE GENOMIC DNA]</scope>
    <source>
        <strain evidence="4">H10</strain>
    </source>
</reference>
<comment type="caution">
    <text evidence="4">The sequence shown here is derived from an EMBL/GenBank/DDBJ whole genome shotgun (WGS) entry which is preliminary data.</text>
</comment>
<keyword evidence="5" id="KW-1185">Reference proteome</keyword>
<dbReference type="OMA" id="NGTFEQC"/>
<dbReference type="RefSeq" id="XP_015657435.1">
    <property type="nucleotide sequence ID" value="XM_015803610.1"/>
</dbReference>
<feature type="transmembrane region" description="Helical" evidence="2">
    <location>
        <begin position="277"/>
        <end position="300"/>
    </location>
</feature>
<dbReference type="GeneID" id="26905832"/>
<feature type="signal peptide" evidence="3">
    <location>
        <begin position="1"/>
        <end position="22"/>
    </location>
</feature>
<feature type="region of interest" description="Disordered" evidence="1">
    <location>
        <begin position="371"/>
        <end position="446"/>
    </location>
</feature>
<evidence type="ECO:0000313" key="4">
    <source>
        <dbReference type="EMBL" id="KPA78996.1"/>
    </source>
</evidence>
<feature type="chain" id="PRO_5005836054" description="Transmembrane protein" evidence="3">
    <location>
        <begin position="23"/>
        <end position="446"/>
    </location>
</feature>